<dbReference type="InterPro" id="IPR009014">
    <property type="entry name" value="Transketo_C/PFOR_II"/>
</dbReference>
<evidence type="ECO:0000259" key="3">
    <source>
        <dbReference type="Pfam" id="PF17147"/>
    </source>
</evidence>
<feature type="domain" description="Pyruvate flavodoxin/ferredoxin oxidoreductase pyrimidine binding" evidence="2">
    <location>
        <begin position="14"/>
        <end position="242"/>
    </location>
</feature>
<dbReference type="Pfam" id="PF01855">
    <property type="entry name" value="POR_N"/>
    <property type="match status" value="1"/>
</dbReference>
<evidence type="ECO:0000259" key="2">
    <source>
        <dbReference type="Pfam" id="PF01855"/>
    </source>
</evidence>
<dbReference type="Pfam" id="PF17147">
    <property type="entry name" value="PFOR_II"/>
    <property type="match status" value="1"/>
</dbReference>
<evidence type="ECO:0000313" key="5">
    <source>
        <dbReference type="Proteomes" id="UP000811545"/>
    </source>
</evidence>
<organism evidence="4 5">
    <name type="scientific">Psychracetigena formicireducens</name>
    <dbReference type="NCBI Taxonomy" id="2986056"/>
    <lineage>
        <taxon>Bacteria</taxon>
        <taxon>Bacillati</taxon>
        <taxon>Candidatus Lithacetigenota</taxon>
        <taxon>Candidatus Psychracetigena</taxon>
    </lineage>
</organism>
<dbReference type="Gene3D" id="3.40.50.920">
    <property type="match status" value="1"/>
</dbReference>
<proteinExistence type="predicted"/>
<sequence length="379" mass="42013">MRRLVQGNEACAQAAIKAGLSFFAGYPITPSSEIAEVISRYLPYKRGIFMQMEDEIASINAIIGAALAGARVMTATSGPGFSLMQEGIGYAVMVEAPIVLVNIQRGGPSTGLPTEVSQGDLMQSRWGSHGDFLCIVLSPSSVQEMYELTYEAFNLAKRFRAPVIVLSDEVVGHLREGVDFDNISLSPIVERLKPEVPPGSYYPFEPSFNGVPPLPEYGTGYRFHVTGLFHNYKGFPTSDKKEISNLMDRLQNKIKHHIKEFFKLEEYQTEDADILFVSYGITARSALEAVNILRRQGIKAGNLKLITLNPIDEEVISSILENREMIFVAELNMGQLVLDIKRLGCKNSIYAINRYDGDILTPQQLVDEVRKRIQVGAGN</sequence>
<dbReference type="AlphaFoldDB" id="A0A9E2BFF7"/>
<dbReference type="InterPro" id="IPR002880">
    <property type="entry name" value="Pyrv_Fd/Flavodoxin_OxRdtase_N"/>
</dbReference>
<dbReference type="InterPro" id="IPR052368">
    <property type="entry name" value="2-oxoacid_oxidoreductase"/>
</dbReference>
<dbReference type="PANTHER" id="PTHR43088">
    <property type="entry name" value="SUBUNIT OF PYRUVATE:FLAVODOXIN OXIDOREDUCTASE-RELATED"/>
    <property type="match status" value="1"/>
</dbReference>
<reference evidence="4 5" key="1">
    <citation type="journal article" date="2021" name="bioRxiv">
        <title>Unique metabolic strategies in Hadean analogues reveal hints for primordial physiology.</title>
        <authorList>
            <person name="Nobu M.K."/>
            <person name="Nakai R."/>
            <person name="Tamazawa S."/>
            <person name="Mori H."/>
            <person name="Toyoda A."/>
            <person name="Ijiri A."/>
            <person name="Suzuki S."/>
            <person name="Kurokawa K."/>
            <person name="Kamagata Y."/>
            <person name="Tamaki H."/>
        </authorList>
    </citation>
    <scope>NUCLEOTIDE SEQUENCE [LARGE SCALE GENOMIC DNA]</scope>
    <source>
        <strain evidence="4">BS525</strain>
    </source>
</reference>
<comment type="caution">
    <text evidence="4">The sequence shown here is derived from an EMBL/GenBank/DDBJ whole genome shotgun (WGS) entry which is preliminary data.</text>
</comment>
<dbReference type="SUPFAM" id="SSF52922">
    <property type="entry name" value="TK C-terminal domain-like"/>
    <property type="match status" value="1"/>
</dbReference>
<feature type="domain" description="Pyruvate:ferredoxin oxidoreductase core" evidence="3">
    <location>
        <begin position="272"/>
        <end position="364"/>
    </location>
</feature>
<accession>A0A9E2BFF7</accession>
<protein>
    <submittedName>
        <fullName evidence="4">2-oxoglutarate oxidoreductase subunit KorA</fullName>
        <ecNumber evidence="4">1.2.7.3</ecNumber>
    </submittedName>
</protein>
<dbReference type="InterPro" id="IPR029061">
    <property type="entry name" value="THDP-binding"/>
</dbReference>
<gene>
    <name evidence="4" type="primary">korA_2</name>
    <name evidence="4" type="ORF">DDT42_00383</name>
</gene>
<dbReference type="EMBL" id="QLTW01000011">
    <property type="protein sequence ID" value="MBT9144542.1"/>
    <property type="molecule type" value="Genomic_DNA"/>
</dbReference>
<dbReference type="PANTHER" id="PTHR43088:SF1">
    <property type="entry name" value="SUBUNIT OF PYRUVATE:FLAVODOXIN OXIDOREDUCTASE"/>
    <property type="match status" value="1"/>
</dbReference>
<dbReference type="CDD" id="cd07034">
    <property type="entry name" value="TPP_PYR_PFOR_IOR-alpha_like"/>
    <property type="match status" value="1"/>
</dbReference>
<dbReference type="FunFam" id="3.40.50.970:FF:000022">
    <property type="entry name" value="2-oxoglutarate ferredoxin oxidoreductase alpha subunit"/>
    <property type="match status" value="1"/>
</dbReference>
<keyword evidence="1 4" id="KW-0560">Oxidoreductase</keyword>
<name>A0A9E2BFF7_PSYF1</name>
<dbReference type="GO" id="GO:0047553">
    <property type="term" value="F:2-oxoglutarate synthase activity"/>
    <property type="evidence" value="ECO:0007669"/>
    <property type="project" value="UniProtKB-EC"/>
</dbReference>
<dbReference type="InterPro" id="IPR033412">
    <property type="entry name" value="PFOR_II"/>
</dbReference>
<dbReference type="Gene3D" id="3.40.50.970">
    <property type="match status" value="1"/>
</dbReference>
<dbReference type="Proteomes" id="UP000811545">
    <property type="component" value="Unassembled WGS sequence"/>
</dbReference>
<evidence type="ECO:0000313" key="4">
    <source>
        <dbReference type="EMBL" id="MBT9144542.1"/>
    </source>
</evidence>
<dbReference type="EC" id="1.2.7.3" evidence="4"/>
<evidence type="ECO:0000256" key="1">
    <source>
        <dbReference type="ARBA" id="ARBA00023002"/>
    </source>
</evidence>
<dbReference type="NCBIfam" id="NF006412">
    <property type="entry name" value="PRK08659.1"/>
    <property type="match status" value="1"/>
</dbReference>
<dbReference type="SUPFAM" id="SSF52518">
    <property type="entry name" value="Thiamin diphosphate-binding fold (THDP-binding)"/>
    <property type="match status" value="1"/>
</dbReference>